<dbReference type="EMBL" id="LR862129">
    <property type="protein sequence ID" value="CAD1816993.1"/>
    <property type="molecule type" value="Genomic_DNA"/>
</dbReference>
<evidence type="ECO:0008006" key="3">
    <source>
        <dbReference type="Google" id="ProtNLM"/>
    </source>
</evidence>
<accession>A0A6V7NEI4</accession>
<feature type="region of interest" description="Disordered" evidence="1">
    <location>
        <begin position="434"/>
        <end position="542"/>
    </location>
</feature>
<evidence type="ECO:0000256" key="1">
    <source>
        <dbReference type="SAM" id="MobiDB-lite"/>
    </source>
</evidence>
<dbReference type="PANTHER" id="PTHR47481:SF10">
    <property type="entry name" value="COPIA-LIKE POLYPROTEIN_RETROTRANSPOSON"/>
    <property type="match status" value="1"/>
</dbReference>
<sequence>MASLSNPKFSFPSAINVANFVTLKLNDNNYLLWETQVLSLIESQNLLCFLMGETIAPPKMSTSESGATVNNPNYTSWVRTDRLVKSWIMGTFSEEVLGYAVGLQTAAEVWTVLTNHIKQSSIAHLSSGFPFCQRATPLCCCSLPLHGFGTQLTYPPFGPSGLSAARLPSVVPTRHLALQTGPSSNRASAAPAFLPPRPPPAGQPHLLGCVARVDLPARFPVNVNDNETLARGLAARFGGSCFDYTIASFLPTARAVFFPNWVARESAISRSPIRIDEFYFCFSSWVEIEEKERGFLHHKAWICLLNWPILCWNEEDVKEADVLLIPEAIDLMVEDRQFYVPIEIESFEEHRDAHSRHWTAPGRHSPTPPVHRWRLGRPIRGFFQNSNLEARDVRSDRGKSTLVNGIVEPRDQLPAPLLALGSVSYHAYAASDPNLAHHTPPSQLRPGLGGPCGNGLDSVGAGPSARPATVDQSNLIPTSAGSLSGPSHGGRGVLSVSAGADTGPTVLGHPASPRALSGPLTGSSPNSAGLTGGHPLAPSLLPSAQTSANLSLGRVEAL</sequence>
<name>A0A6V7NEI4_ANACO</name>
<reference evidence="2" key="1">
    <citation type="submission" date="2020-07" db="EMBL/GenBank/DDBJ databases">
        <authorList>
            <person name="Lin J."/>
        </authorList>
    </citation>
    <scope>NUCLEOTIDE SEQUENCE</scope>
</reference>
<organism evidence="2">
    <name type="scientific">Ananas comosus var. bracteatus</name>
    <name type="common">red pineapple</name>
    <dbReference type="NCBI Taxonomy" id="296719"/>
    <lineage>
        <taxon>Eukaryota</taxon>
        <taxon>Viridiplantae</taxon>
        <taxon>Streptophyta</taxon>
        <taxon>Embryophyta</taxon>
        <taxon>Tracheophyta</taxon>
        <taxon>Spermatophyta</taxon>
        <taxon>Magnoliopsida</taxon>
        <taxon>Liliopsida</taxon>
        <taxon>Poales</taxon>
        <taxon>Bromeliaceae</taxon>
        <taxon>Bromelioideae</taxon>
        <taxon>Ananas</taxon>
    </lineage>
</organism>
<dbReference type="AlphaFoldDB" id="A0A6V7NEI4"/>
<feature type="compositionally biased region" description="Polar residues" evidence="1">
    <location>
        <begin position="470"/>
        <end position="485"/>
    </location>
</feature>
<proteinExistence type="predicted"/>
<protein>
    <recommendedName>
        <fullName evidence="3">Retrotransposon Copia-like N-terminal domain-containing protein</fullName>
    </recommendedName>
</protein>
<gene>
    <name evidence="2" type="ORF">CB5_LOCUS204</name>
</gene>
<feature type="compositionally biased region" description="Polar residues" evidence="1">
    <location>
        <begin position="520"/>
        <end position="529"/>
    </location>
</feature>
<dbReference type="PANTHER" id="PTHR47481">
    <property type="match status" value="1"/>
</dbReference>
<evidence type="ECO:0000313" key="2">
    <source>
        <dbReference type="EMBL" id="CAD1816993.1"/>
    </source>
</evidence>